<sequence>MIFCSLRPSERTTFHHFMALLLHICPCIIWPLQTLTYSVGQAGRRHAFMCSVD</sequence>
<dbReference type="AlphaFoldDB" id="D4DR19"/>
<keyword evidence="1" id="KW-0812">Transmembrane</keyword>
<proteinExistence type="predicted"/>
<evidence type="ECO:0000313" key="3">
    <source>
        <dbReference type="Proteomes" id="UP000005536"/>
    </source>
</evidence>
<reference evidence="2 3" key="1">
    <citation type="submission" date="2010-02" db="EMBL/GenBank/DDBJ databases">
        <authorList>
            <person name="Weinstock G."/>
            <person name="Sodergren E."/>
            <person name="Clifton S."/>
            <person name="Fulton L."/>
            <person name="Fulton B."/>
            <person name="Courtney L."/>
            <person name="Fronick C."/>
            <person name="Harrison M."/>
            <person name="Strong C."/>
            <person name="Farmer C."/>
            <person name="Delahaunty K."/>
            <person name="Markovic C."/>
            <person name="Hall O."/>
            <person name="Minx P."/>
            <person name="Tomlinson C."/>
            <person name="Mitreva M."/>
            <person name="Nelson J."/>
            <person name="Hou S."/>
            <person name="Wollam A."/>
            <person name="Pepin K.H."/>
            <person name="Johnson M."/>
            <person name="Bhonagiri V."/>
            <person name="Zhang X."/>
            <person name="Suruliraj S."/>
            <person name="Warren W."/>
            <person name="Chinwalla A."/>
            <person name="Mardis E.R."/>
            <person name="Wilson R.K."/>
        </authorList>
    </citation>
    <scope>NUCLEOTIDE SEQUENCE [LARGE SCALE GENOMIC DNA]</scope>
    <source>
        <strain evidence="2 3">ATCC 29315</strain>
    </source>
</reference>
<keyword evidence="1" id="KW-0472">Membrane</keyword>
<dbReference type="EMBL" id="ADBF01000042">
    <property type="protein sequence ID" value="EFE49767.1"/>
    <property type="molecule type" value="Genomic_DNA"/>
</dbReference>
<gene>
    <name evidence="2" type="ORF">NEIELOOT_01512</name>
</gene>
<feature type="transmembrane region" description="Helical" evidence="1">
    <location>
        <begin position="12"/>
        <end position="32"/>
    </location>
</feature>
<accession>D4DR19</accession>
<organism evidence="2 3">
    <name type="scientific">Neisseria elongata subsp. glycolytica ATCC 29315</name>
    <dbReference type="NCBI Taxonomy" id="546263"/>
    <lineage>
        <taxon>Bacteria</taxon>
        <taxon>Pseudomonadati</taxon>
        <taxon>Pseudomonadota</taxon>
        <taxon>Betaproteobacteria</taxon>
        <taxon>Neisseriales</taxon>
        <taxon>Neisseriaceae</taxon>
        <taxon>Neisseria</taxon>
    </lineage>
</organism>
<keyword evidence="1" id="KW-1133">Transmembrane helix</keyword>
<protein>
    <submittedName>
        <fullName evidence="2">Uncharacterized protein</fullName>
    </submittedName>
</protein>
<dbReference type="Proteomes" id="UP000005536">
    <property type="component" value="Unassembled WGS sequence"/>
</dbReference>
<comment type="caution">
    <text evidence="2">The sequence shown here is derived from an EMBL/GenBank/DDBJ whole genome shotgun (WGS) entry which is preliminary data.</text>
</comment>
<evidence type="ECO:0000313" key="2">
    <source>
        <dbReference type="EMBL" id="EFE49767.1"/>
    </source>
</evidence>
<name>D4DR19_NEIEG</name>
<evidence type="ECO:0000256" key="1">
    <source>
        <dbReference type="SAM" id="Phobius"/>
    </source>
</evidence>